<keyword evidence="3" id="KW-1185">Reference proteome</keyword>
<organism evidence="2 3">
    <name type="scientific">Hymenobacter swuensis DY53</name>
    <dbReference type="NCBI Taxonomy" id="1227739"/>
    <lineage>
        <taxon>Bacteria</taxon>
        <taxon>Pseudomonadati</taxon>
        <taxon>Bacteroidota</taxon>
        <taxon>Cytophagia</taxon>
        <taxon>Cytophagales</taxon>
        <taxon>Hymenobacteraceae</taxon>
        <taxon>Hymenobacter</taxon>
    </lineage>
</organism>
<accession>W8F3M1</accession>
<dbReference type="GO" id="GO:0016853">
    <property type="term" value="F:isomerase activity"/>
    <property type="evidence" value="ECO:0007669"/>
    <property type="project" value="UniProtKB-KW"/>
</dbReference>
<dbReference type="KEGG" id="hsw:Hsw_1596"/>
<dbReference type="Gene3D" id="2.60.120.10">
    <property type="entry name" value="Jelly Rolls"/>
    <property type="match status" value="1"/>
</dbReference>
<dbReference type="eggNOG" id="COG0662">
    <property type="taxonomic scope" value="Bacteria"/>
</dbReference>
<dbReference type="Pfam" id="PF01050">
    <property type="entry name" value="MannoseP_isomer"/>
    <property type="match status" value="1"/>
</dbReference>
<evidence type="ECO:0000259" key="1">
    <source>
        <dbReference type="Pfam" id="PF01050"/>
    </source>
</evidence>
<dbReference type="PATRIC" id="fig|1227739.3.peg.1822"/>
<gene>
    <name evidence="2" type="ORF">Hsw_1596</name>
</gene>
<feature type="domain" description="Mannose-6-phosphate isomerase type II C-terminal" evidence="1">
    <location>
        <begin position="66"/>
        <end position="164"/>
    </location>
</feature>
<dbReference type="GO" id="GO:0005976">
    <property type="term" value="P:polysaccharide metabolic process"/>
    <property type="evidence" value="ECO:0007669"/>
    <property type="project" value="InterPro"/>
</dbReference>
<dbReference type="InterPro" id="IPR001538">
    <property type="entry name" value="Man6P_isomerase-2_C"/>
</dbReference>
<dbReference type="InterPro" id="IPR011051">
    <property type="entry name" value="RmlC_Cupin_sf"/>
</dbReference>
<reference evidence="2 3" key="1">
    <citation type="submission" date="2014-01" db="EMBL/GenBank/DDBJ databases">
        <title>Complete genome sequence of ionizing-radiation resistance bacterium Hymenobacter swuensis DY53.</title>
        <authorList>
            <person name="Jung J.-H."/>
            <person name="Jeong S.-W."/>
            <person name="Joe M.-H."/>
            <person name="Cho y.-j."/>
            <person name="Kim M.-K."/>
            <person name="Lim S.-Y."/>
        </authorList>
    </citation>
    <scope>NUCLEOTIDE SEQUENCE [LARGE SCALE GENOMIC DNA]</scope>
    <source>
        <strain evidence="2 3">DY53</strain>
    </source>
</reference>
<dbReference type="HOGENOM" id="CLU_1560524_0_0_10"/>
<dbReference type="SUPFAM" id="SSF51182">
    <property type="entry name" value="RmlC-like cupins"/>
    <property type="match status" value="1"/>
</dbReference>
<dbReference type="STRING" id="1227739.Hsw_1596"/>
<proteinExistence type="predicted"/>
<dbReference type="Proteomes" id="UP000019423">
    <property type="component" value="Chromosome"/>
</dbReference>
<evidence type="ECO:0000313" key="3">
    <source>
        <dbReference type="Proteomes" id="UP000019423"/>
    </source>
</evidence>
<sequence>MVSTPESKTALFEQTERHLLQQGFRIERKDEARPWGGFFVLDETQAQQFANNYFDGLAVEDLRISGKLSPKILLVAPHQRLSWQYHHRRAEIWRVVSGTVGVITSSTDEEGPLKTYGPGEQIILQQGERHRLIGLDGWGQIAEIWQHTDAAYPSDEDDIVRVQDDFGR</sequence>
<dbReference type="OrthoDB" id="9806359at2"/>
<dbReference type="RefSeq" id="WP_044001698.1">
    <property type="nucleotide sequence ID" value="NZ_CP007145.1"/>
</dbReference>
<dbReference type="AlphaFoldDB" id="W8F3M1"/>
<dbReference type="InterPro" id="IPR014710">
    <property type="entry name" value="RmlC-like_jellyroll"/>
</dbReference>
<keyword evidence="2" id="KW-0413">Isomerase</keyword>
<evidence type="ECO:0000313" key="2">
    <source>
        <dbReference type="EMBL" id="AHJ97191.1"/>
    </source>
</evidence>
<protein>
    <submittedName>
        <fullName evidence="2">Putative mannose-6-phosphate isomerase</fullName>
    </submittedName>
</protein>
<dbReference type="EMBL" id="CP007145">
    <property type="protein sequence ID" value="AHJ97191.1"/>
    <property type="molecule type" value="Genomic_DNA"/>
</dbReference>
<dbReference type="GO" id="GO:0016779">
    <property type="term" value="F:nucleotidyltransferase activity"/>
    <property type="evidence" value="ECO:0007669"/>
    <property type="project" value="InterPro"/>
</dbReference>
<name>W8F3M1_9BACT</name>